<dbReference type="PROSITE" id="PS51257">
    <property type="entry name" value="PROKAR_LIPOPROTEIN"/>
    <property type="match status" value="1"/>
</dbReference>
<dbReference type="InterPro" id="IPR028082">
    <property type="entry name" value="Peripla_BP_I"/>
</dbReference>
<evidence type="ECO:0000313" key="4">
    <source>
        <dbReference type="EMBL" id="MBB6134451.1"/>
    </source>
</evidence>
<dbReference type="GO" id="GO:0030234">
    <property type="term" value="F:enzyme regulator activity"/>
    <property type="evidence" value="ECO:0007669"/>
    <property type="project" value="TreeGrafter"/>
</dbReference>
<dbReference type="PANTHER" id="PTHR38038:SF1">
    <property type="entry name" value="PENICILLIN-BINDING PROTEIN ACTIVATOR LPOA"/>
    <property type="match status" value="1"/>
</dbReference>
<feature type="signal peptide" evidence="3">
    <location>
        <begin position="1"/>
        <end position="20"/>
    </location>
</feature>
<dbReference type="Pfam" id="PF04348">
    <property type="entry name" value="LppC"/>
    <property type="match status" value="1"/>
</dbReference>
<gene>
    <name evidence="4" type="ORF">HD842_002593</name>
</gene>
<proteinExistence type="predicted"/>
<keyword evidence="1" id="KW-0472">Membrane</keyword>
<organism evidence="4 5">
    <name type="scientific">Massilia aurea</name>
    <dbReference type="NCBI Taxonomy" id="373040"/>
    <lineage>
        <taxon>Bacteria</taxon>
        <taxon>Pseudomonadati</taxon>
        <taxon>Pseudomonadota</taxon>
        <taxon>Betaproteobacteria</taxon>
        <taxon>Burkholderiales</taxon>
        <taxon>Oxalobacteraceae</taxon>
        <taxon>Telluria group</taxon>
        <taxon>Massilia</taxon>
    </lineage>
</organism>
<feature type="chain" id="PRO_5030564424" description="LppC family lipoprotein" evidence="3">
    <location>
        <begin position="21"/>
        <end position="438"/>
    </location>
</feature>
<protein>
    <recommendedName>
        <fullName evidence="6">LppC family lipoprotein</fullName>
    </recommendedName>
</protein>
<dbReference type="SUPFAM" id="SSF53822">
    <property type="entry name" value="Periplasmic binding protein-like I"/>
    <property type="match status" value="1"/>
</dbReference>
<name>A0A7W9X121_9BURK</name>
<dbReference type="GO" id="GO:0031241">
    <property type="term" value="C:periplasmic side of cell outer membrane"/>
    <property type="evidence" value="ECO:0007669"/>
    <property type="project" value="TreeGrafter"/>
</dbReference>
<evidence type="ECO:0000313" key="5">
    <source>
        <dbReference type="Proteomes" id="UP000540787"/>
    </source>
</evidence>
<dbReference type="AlphaFoldDB" id="A0A7W9X121"/>
<feature type="region of interest" description="Disordered" evidence="2">
    <location>
        <begin position="50"/>
        <end position="92"/>
    </location>
</feature>
<dbReference type="CDD" id="cd06339">
    <property type="entry name" value="PBP1_YraM_LppC_lipoprotein-like"/>
    <property type="match status" value="1"/>
</dbReference>
<dbReference type="EMBL" id="JACHBX010000002">
    <property type="protein sequence ID" value="MBB6134451.1"/>
    <property type="molecule type" value="Genomic_DNA"/>
</dbReference>
<dbReference type="GO" id="GO:0009252">
    <property type="term" value="P:peptidoglycan biosynthetic process"/>
    <property type="evidence" value="ECO:0007669"/>
    <property type="project" value="TreeGrafter"/>
</dbReference>
<comment type="caution">
    <text evidence="4">The sequence shown here is derived from an EMBL/GenBank/DDBJ whole genome shotgun (WGS) entry which is preliminary data.</text>
</comment>
<dbReference type="PANTHER" id="PTHR38038">
    <property type="entry name" value="PENICILLIN-BINDING PROTEIN ACTIVATOR LPOA"/>
    <property type="match status" value="1"/>
</dbReference>
<evidence type="ECO:0000256" key="3">
    <source>
        <dbReference type="SAM" id="SignalP"/>
    </source>
</evidence>
<sequence length="438" mass="44782">MLKKKNLTGLIAASLTTLLAACGSTPLPPDTGCGMPGGLCSPGASVTSGAPAAPADSAYTPPAPRSDSGVQTSPVELPPSADGSTPSAAVTPSGPTVRVALLLPLESQALAQPAEAVRAGFMAAYDQQRGNVTVNLVPTGDSSQAALDAYRMAAAENDIVVGPLARPAVAALATSGAVTKPTIALNHPQVAAALPSKMLVIGLSLEDEARQVADWAASEQPSGQALVLTGRATWQQRLSGAFSARWSELGRAQNTVELPNAGGYVDGNALADLRARLQSQPPQLVYAALDANSLRQVRSALGTSMPTYGTASVNPGRDPASIPPELVGVRILDLPWTVQADHPAVASYPSWSSGGQGLDLQRLYALGIDAYRIARELSLRPSGAFELDGATGRLSIDMGQGARAFRRVETGVVVRDAMPGADGAAVTGRVFEAVSTGQ</sequence>
<evidence type="ECO:0000256" key="2">
    <source>
        <dbReference type="SAM" id="MobiDB-lite"/>
    </source>
</evidence>
<keyword evidence="5" id="KW-1185">Reference proteome</keyword>
<accession>A0A7W9X121</accession>
<keyword evidence="3" id="KW-0732">Signal</keyword>
<dbReference type="RefSeq" id="WP_183555003.1">
    <property type="nucleotide sequence ID" value="NZ_JACHBX010000002.1"/>
</dbReference>
<dbReference type="Gene3D" id="3.40.50.2300">
    <property type="match status" value="2"/>
</dbReference>
<evidence type="ECO:0008006" key="6">
    <source>
        <dbReference type="Google" id="ProtNLM"/>
    </source>
</evidence>
<feature type="compositionally biased region" description="Polar residues" evidence="2">
    <location>
        <begin position="82"/>
        <end position="92"/>
    </location>
</feature>
<dbReference type="Proteomes" id="UP000540787">
    <property type="component" value="Unassembled WGS sequence"/>
</dbReference>
<evidence type="ECO:0000256" key="1">
    <source>
        <dbReference type="ARBA" id="ARBA00023136"/>
    </source>
</evidence>
<reference evidence="4 5" key="1">
    <citation type="submission" date="2020-08" db="EMBL/GenBank/DDBJ databases">
        <title>The Agave Microbiome: Exploring the role of microbial communities in plant adaptations to desert environments.</title>
        <authorList>
            <person name="Partida-Martinez L.P."/>
        </authorList>
    </citation>
    <scope>NUCLEOTIDE SEQUENCE [LARGE SCALE GENOMIC DNA]</scope>
    <source>
        <strain evidence="4 5">AT3.2</strain>
    </source>
</reference>
<dbReference type="InterPro" id="IPR007443">
    <property type="entry name" value="LpoA"/>
</dbReference>